<organism evidence="8 9">
    <name type="scientific">Entamoeba nuttalli</name>
    <dbReference type="NCBI Taxonomy" id="412467"/>
    <lineage>
        <taxon>Eukaryota</taxon>
        <taxon>Amoebozoa</taxon>
        <taxon>Evosea</taxon>
        <taxon>Archamoebae</taxon>
        <taxon>Mastigamoebida</taxon>
        <taxon>Entamoebidae</taxon>
        <taxon>Entamoeba</taxon>
    </lineage>
</organism>
<keyword evidence="4" id="KW-0862">Zinc</keyword>
<dbReference type="PANTHER" id="PTHR45686:SF4">
    <property type="entry name" value="ADP-RIBOSYLATION FACTOR GTPASE ACTIVATING PROTEIN 3, ISOFORM H"/>
    <property type="match status" value="1"/>
</dbReference>
<reference evidence="8 9" key="1">
    <citation type="journal article" date="2019" name="PLoS Negl. Trop. Dis.">
        <title>Whole genome sequencing of Entamoeba nuttalli reveals mammalian host-related molecular signatures and a novel octapeptide-repeat surface protein.</title>
        <authorList>
            <person name="Tanaka M."/>
            <person name="Makiuchi T."/>
            <person name="Komiyama T."/>
            <person name="Shiina T."/>
            <person name="Osaki K."/>
            <person name="Tachibana H."/>
        </authorList>
    </citation>
    <scope>NUCLEOTIDE SEQUENCE [LARGE SCALE GENOMIC DNA]</scope>
    <source>
        <strain evidence="8 9">P19-061405</strain>
    </source>
</reference>
<dbReference type="Proteomes" id="UP001628156">
    <property type="component" value="Unassembled WGS sequence"/>
</dbReference>
<dbReference type="SMART" id="SM00105">
    <property type="entry name" value="ArfGap"/>
    <property type="match status" value="1"/>
</dbReference>
<keyword evidence="3 5" id="KW-0863">Zinc-finger</keyword>
<keyword evidence="1" id="KW-0343">GTPase activation</keyword>
<evidence type="ECO:0000256" key="6">
    <source>
        <dbReference type="SAM" id="MobiDB-lite"/>
    </source>
</evidence>
<evidence type="ECO:0000256" key="1">
    <source>
        <dbReference type="ARBA" id="ARBA00022468"/>
    </source>
</evidence>
<dbReference type="PANTHER" id="PTHR45686">
    <property type="entry name" value="ADP-RIBOSYLATION FACTOR GTPASE ACTIVATING PROTEIN 3, ISOFORM H-RELATED"/>
    <property type="match status" value="1"/>
</dbReference>
<dbReference type="SUPFAM" id="SSF57863">
    <property type="entry name" value="ArfGap/RecO-like zinc finger"/>
    <property type="match status" value="1"/>
</dbReference>
<dbReference type="Pfam" id="PF01412">
    <property type="entry name" value="ArfGap"/>
    <property type="match status" value="1"/>
</dbReference>
<dbReference type="InterPro" id="IPR037278">
    <property type="entry name" value="ARFGAP/RecO"/>
</dbReference>
<sequence length="241" mass="27362">MSYATHQERDNVMRQLKQQRENCRCFECGTANPTWASVTYGIFLCIQCAGLHRGLGVHLTFVRSIDMDEWKYSELEIMKQGGNAKFAAYLKQNGVDLHCGLQEKYNSPSAKKYKEMMKSIGAQASSHTPQFSHIQNEPRQYSVQSTTDNEILTDEWETLGGEDDDCSRRGGRKNVNQQAVFEEDRDIFIDETPDHNDEVIIDSDRVSSHSYSAYSSNQNSKEESYLTSVTNALGIEECSIV</sequence>
<dbReference type="CDD" id="cd08959">
    <property type="entry name" value="ArfGap_ArfGap1_like"/>
    <property type="match status" value="1"/>
</dbReference>
<comment type="caution">
    <text evidence="8">The sequence shown here is derived from an EMBL/GenBank/DDBJ whole genome shotgun (WGS) entry which is preliminary data.</text>
</comment>
<keyword evidence="9" id="KW-1185">Reference proteome</keyword>
<evidence type="ECO:0000313" key="9">
    <source>
        <dbReference type="Proteomes" id="UP001628156"/>
    </source>
</evidence>
<evidence type="ECO:0000256" key="3">
    <source>
        <dbReference type="ARBA" id="ARBA00022771"/>
    </source>
</evidence>
<dbReference type="PRINTS" id="PR00405">
    <property type="entry name" value="REVINTRACTNG"/>
</dbReference>
<dbReference type="InterPro" id="IPR001164">
    <property type="entry name" value="ArfGAP_dom"/>
</dbReference>
<evidence type="ECO:0000259" key="7">
    <source>
        <dbReference type="PROSITE" id="PS50115"/>
    </source>
</evidence>
<evidence type="ECO:0000313" key="8">
    <source>
        <dbReference type="EMBL" id="GAB1218990.1"/>
    </source>
</evidence>
<keyword evidence="2" id="KW-0479">Metal-binding</keyword>
<name>A0ABQ0D819_9EUKA</name>
<feature type="domain" description="Arf-GAP" evidence="7">
    <location>
        <begin position="10"/>
        <end position="127"/>
    </location>
</feature>
<evidence type="ECO:0000256" key="5">
    <source>
        <dbReference type="PROSITE-ProRule" id="PRU00288"/>
    </source>
</evidence>
<dbReference type="InterPro" id="IPR038508">
    <property type="entry name" value="ArfGAP_dom_sf"/>
</dbReference>
<dbReference type="Gene3D" id="1.10.220.150">
    <property type="entry name" value="Arf GTPase activating protein"/>
    <property type="match status" value="1"/>
</dbReference>
<evidence type="ECO:0000256" key="4">
    <source>
        <dbReference type="ARBA" id="ARBA00022833"/>
    </source>
</evidence>
<proteinExistence type="predicted"/>
<evidence type="ECO:0000256" key="2">
    <source>
        <dbReference type="ARBA" id="ARBA00022723"/>
    </source>
</evidence>
<accession>A0ABQ0D819</accession>
<dbReference type="EMBL" id="BAAFRS010000010">
    <property type="protein sequence ID" value="GAB1218990.1"/>
    <property type="molecule type" value="Genomic_DNA"/>
</dbReference>
<protein>
    <recommendedName>
        <fullName evidence="7">Arf-GAP domain-containing protein</fullName>
    </recommendedName>
</protein>
<gene>
    <name evidence="8" type="ORF">ENUP19_0010G0036</name>
</gene>
<feature type="region of interest" description="Disordered" evidence="6">
    <location>
        <begin position="124"/>
        <end position="144"/>
    </location>
</feature>
<dbReference type="PROSITE" id="PS50115">
    <property type="entry name" value="ARFGAP"/>
    <property type="match status" value="1"/>
</dbReference>